<accession>A0AAD5YCU7</accession>
<evidence type="ECO:0000256" key="1">
    <source>
        <dbReference type="SAM" id="MobiDB-lite"/>
    </source>
</evidence>
<evidence type="ECO:0000313" key="2">
    <source>
        <dbReference type="EMBL" id="KAJ3483066.1"/>
    </source>
</evidence>
<dbReference type="AlphaFoldDB" id="A0AAD5YCU7"/>
<feature type="compositionally biased region" description="Polar residues" evidence="1">
    <location>
        <begin position="1"/>
        <end position="16"/>
    </location>
</feature>
<feature type="region of interest" description="Disordered" evidence="1">
    <location>
        <begin position="1"/>
        <end position="80"/>
    </location>
</feature>
<gene>
    <name evidence="2" type="ORF">NLI96_g6564</name>
</gene>
<feature type="compositionally biased region" description="Polar residues" evidence="1">
    <location>
        <begin position="103"/>
        <end position="128"/>
    </location>
</feature>
<name>A0AAD5YCU7_9APHY</name>
<comment type="caution">
    <text evidence="2">The sequence shown here is derived from an EMBL/GenBank/DDBJ whole genome shotgun (WGS) entry which is preliminary data.</text>
</comment>
<reference evidence="2" key="1">
    <citation type="submission" date="2022-07" db="EMBL/GenBank/DDBJ databases">
        <title>Genome Sequence of Physisporinus lineatus.</title>
        <authorList>
            <person name="Buettner E."/>
        </authorList>
    </citation>
    <scope>NUCLEOTIDE SEQUENCE</scope>
    <source>
        <strain evidence="2">VT162</strain>
    </source>
</reference>
<organism evidence="2 3">
    <name type="scientific">Meripilus lineatus</name>
    <dbReference type="NCBI Taxonomy" id="2056292"/>
    <lineage>
        <taxon>Eukaryota</taxon>
        <taxon>Fungi</taxon>
        <taxon>Dikarya</taxon>
        <taxon>Basidiomycota</taxon>
        <taxon>Agaricomycotina</taxon>
        <taxon>Agaricomycetes</taxon>
        <taxon>Polyporales</taxon>
        <taxon>Meripilaceae</taxon>
        <taxon>Meripilus</taxon>
    </lineage>
</organism>
<evidence type="ECO:0000313" key="3">
    <source>
        <dbReference type="Proteomes" id="UP001212997"/>
    </source>
</evidence>
<sequence>MSSKSRPSLQSATDFSALQYGDDSNDADTAKLYQHYISQMPDEAPLSDTPQDGPSELPPPVTQPQASPSSQTRRSRAKKNVRVALNIRNHWEKFIRRFGAGSAPSTSSNLEDTTSESITFTRRPQDNPSAPEDPDELLDAVIVDREWSNDIKTASSHSEQWCQPTISREVINSPAPTQTMRVSLYIRMAFGANTAR</sequence>
<feature type="region of interest" description="Disordered" evidence="1">
    <location>
        <begin position="100"/>
        <end position="134"/>
    </location>
</feature>
<proteinExistence type="predicted"/>
<dbReference type="EMBL" id="JANAWD010000243">
    <property type="protein sequence ID" value="KAJ3483066.1"/>
    <property type="molecule type" value="Genomic_DNA"/>
</dbReference>
<dbReference type="Proteomes" id="UP001212997">
    <property type="component" value="Unassembled WGS sequence"/>
</dbReference>
<keyword evidence="3" id="KW-1185">Reference proteome</keyword>
<feature type="compositionally biased region" description="Polar residues" evidence="1">
    <location>
        <begin position="63"/>
        <end position="72"/>
    </location>
</feature>
<protein>
    <submittedName>
        <fullName evidence="2">Uncharacterized protein</fullName>
    </submittedName>
</protein>